<comment type="caution">
    <text evidence="2">The sequence shown here is derived from an EMBL/GenBank/DDBJ whole genome shotgun (WGS) entry which is preliminary data.</text>
</comment>
<accession>A0A9W6U8X6</accession>
<feature type="compositionally biased region" description="Basic and acidic residues" evidence="1">
    <location>
        <begin position="127"/>
        <end position="141"/>
    </location>
</feature>
<proteinExistence type="predicted"/>
<dbReference type="AlphaFoldDB" id="A0A9W6U8X6"/>
<feature type="region of interest" description="Disordered" evidence="1">
    <location>
        <begin position="54"/>
        <end position="179"/>
    </location>
</feature>
<feature type="compositionally biased region" description="Low complexity" evidence="1">
    <location>
        <begin position="110"/>
        <end position="124"/>
    </location>
</feature>
<reference evidence="2" key="1">
    <citation type="submission" date="2023-04" db="EMBL/GenBank/DDBJ databases">
        <title>Phytophthora lilii NBRC 32176.</title>
        <authorList>
            <person name="Ichikawa N."/>
            <person name="Sato H."/>
            <person name="Tonouchi N."/>
        </authorList>
    </citation>
    <scope>NUCLEOTIDE SEQUENCE</scope>
    <source>
        <strain evidence="2">NBRC 32176</strain>
    </source>
</reference>
<feature type="compositionally biased region" description="Low complexity" evidence="1">
    <location>
        <begin position="77"/>
        <end position="88"/>
    </location>
</feature>
<keyword evidence="3" id="KW-1185">Reference proteome</keyword>
<protein>
    <submittedName>
        <fullName evidence="2">Unnamed protein product</fullName>
    </submittedName>
</protein>
<evidence type="ECO:0000256" key="1">
    <source>
        <dbReference type="SAM" id="MobiDB-lite"/>
    </source>
</evidence>
<evidence type="ECO:0000313" key="3">
    <source>
        <dbReference type="Proteomes" id="UP001165083"/>
    </source>
</evidence>
<evidence type="ECO:0000313" key="2">
    <source>
        <dbReference type="EMBL" id="GMF27691.1"/>
    </source>
</evidence>
<organism evidence="2 3">
    <name type="scientific">Phytophthora lilii</name>
    <dbReference type="NCBI Taxonomy" id="2077276"/>
    <lineage>
        <taxon>Eukaryota</taxon>
        <taxon>Sar</taxon>
        <taxon>Stramenopiles</taxon>
        <taxon>Oomycota</taxon>
        <taxon>Peronosporomycetes</taxon>
        <taxon>Peronosporales</taxon>
        <taxon>Peronosporaceae</taxon>
        <taxon>Phytophthora</taxon>
    </lineage>
</organism>
<name>A0A9W6U8X6_9STRA</name>
<dbReference type="Proteomes" id="UP001165083">
    <property type="component" value="Unassembled WGS sequence"/>
</dbReference>
<dbReference type="EMBL" id="BSXW01000672">
    <property type="protein sequence ID" value="GMF27691.1"/>
    <property type="molecule type" value="Genomic_DNA"/>
</dbReference>
<sequence length="179" mass="19967">MCCRPHNEKVRGYIRVAPHHYRTSHRFKYPLVETRLDTVGRNRYSCALSTNRRRLRSPLAGQPEALRRPLPPHTSPEAQAEAQRSSQQVHDAAQREPRQVLVQVRQGIRPHGAPPVAVRGAPGAQPHHHDAVQDHPQDQGERPGAYPGHGPAGGHRQVGRQGQRRGAPHALELGEQQHS</sequence>
<gene>
    <name evidence="2" type="ORF">Plil01_001160200</name>
</gene>